<dbReference type="InterPro" id="IPR039857">
    <property type="entry name" value="Ift122/121"/>
</dbReference>
<dbReference type="GO" id="GO:0030991">
    <property type="term" value="C:intraciliary transport particle A"/>
    <property type="evidence" value="ECO:0007669"/>
    <property type="project" value="TreeGrafter"/>
</dbReference>
<keyword evidence="2" id="KW-0677">Repeat</keyword>
<evidence type="ECO:0000259" key="3">
    <source>
        <dbReference type="Pfam" id="PF23387"/>
    </source>
</evidence>
<feature type="domain" description="IFT121 second beta-propeller" evidence="4">
    <location>
        <begin position="247"/>
        <end position="365"/>
    </location>
</feature>
<organism evidence="5 6">
    <name type="scientific">Heterorhabditis bacteriophora</name>
    <name type="common">Entomopathogenic nematode worm</name>
    <dbReference type="NCBI Taxonomy" id="37862"/>
    <lineage>
        <taxon>Eukaryota</taxon>
        <taxon>Metazoa</taxon>
        <taxon>Ecdysozoa</taxon>
        <taxon>Nematoda</taxon>
        <taxon>Chromadorea</taxon>
        <taxon>Rhabditida</taxon>
        <taxon>Rhabditina</taxon>
        <taxon>Rhabditomorpha</taxon>
        <taxon>Strongyloidea</taxon>
        <taxon>Heterorhabditidae</taxon>
        <taxon>Heterorhabditis</taxon>
    </lineage>
</organism>
<dbReference type="GO" id="GO:1905515">
    <property type="term" value="P:non-motile cilium assembly"/>
    <property type="evidence" value="ECO:0007669"/>
    <property type="project" value="TreeGrafter"/>
</dbReference>
<dbReference type="InterPro" id="IPR056158">
    <property type="entry name" value="Beta-prop_IFT121_2nd"/>
</dbReference>
<dbReference type="PANTHER" id="PTHR12764">
    <property type="entry name" value="WD REPEAT DOMAIN-RELATED"/>
    <property type="match status" value="1"/>
</dbReference>
<reference evidence="6" key="1">
    <citation type="submission" date="2016-11" db="UniProtKB">
        <authorList>
            <consortium name="WormBaseParasite"/>
        </authorList>
    </citation>
    <scope>IDENTIFICATION</scope>
</reference>
<dbReference type="InterPro" id="IPR056157">
    <property type="entry name" value="TPR_IFT80_172_dom"/>
</dbReference>
<dbReference type="GO" id="GO:0061512">
    <property type="term" value="P:protein localization to cilium"/>
    <property type="evidence" value="ECO:0007669"/>
    <property type="project" value="TreeGrafter"/>
</dbReference>
<dbReference type="Gene3D" id="1.25.40.470">
    <property type="match status" value="1"/>
</dbReference>
<dbReference type="WBParaSite" id="Hba_12180">
    <property type="protein sequence ID" value="Hba_12180"/>
    <property type="gene ID" value="Hba_12180"/>
</dbReference>
<evidence type="ECO:0000259" key="4">
    <source>
        <dbReference type="Pfam" id="PF23390"/>
    </source>
</evidence>
<sequence>MVLKLDFTAAIVTRFSHLTITCARWSPNGSFFAVTGQQMDMPQQERSVLHIVTAYGVKLTSLKVMCDSLNGCAWDPTGVKLALCAENQLYFANVRPRYKWGYCGQTVIYSYEKPDRSDYRVVFYETKLDEAFSKPIRNLEQIASYEDYCIIVNKQDDTMGMYLIQLCNGIGTCVDFKYVDVEPRCVGLNGTWAVIAGTESYFIWRFVVPKRNAMNLGRSADIKEDTVHMLDSTSMGNELGVRRKYCESGALYKVALVDGSIINKYNITQNVVQIQLNSSKQRLATLDMSNQLQLFDLGETSVTKVPGADMKEVVDFCWDKVEIIVYCTSTLLDLQEKDDSIAYISKQKLIVLRGREPEEGVPCEGLPLNSFCSSHFNYYFLYRYICSFCGLTVRTVLLDNFLLPNMKSDRKFVIDIEIKSFREAKVLLERVKIQEASEFIEKNPHPRLWSLLAEVALNKLDIPTAEHAYVMLQDYSGLQFCKRLQRILNNDVKRAEVAAHLGKLEEAERIYIDTDRRHAH</sequence>
<keyword evidence="1" id="KW-0853">WD repeat</keyword>
<dbReference type="Pfam" id="PF23387">
    <property type="entry name" value="TPR_IFT80_172"/>
    <property type="match status" value="1"/>
</dbReference>
<keyword evidence="5" id="KW-1185">Reference proteome</keyword>
<dbReference type="GO" id="GO:0035721">
    <property type="term" value="P:intraciliary retrograde transport"/>
    <property type="evidence" value="ECO:0007669"/>
    <property type="project" value="TreeGrafter"/>
</dbReference>
<evidence type="ECO:0000313" key="6">
    <source>
        <dbReference type="WBParaSite" id="Hba_12180"/>
    </source>
</evidence>
<evidence type="ECO:0000313" key="5">
    <source>
        <dbReference type="Proteomes" id="UP000095283"/>
    </source>
</evidence>
<feature type="domain" description="IFT121 second beta-propeller" evidence="4">
    <location>
        <begin position="100"/>
        <end position="234"/>
    </location>
</feature>
<accession>A0A1I7X466</accession>
<dbReference type="GO" id="GO:0097730">
    <property type="term" value="C:non-motile cilium"/>
    <property type="evidence" value="ECO:0007669"/>
    <property type="project" value="TreeGrafter"/>
</dbReference>
<dbReference type="Proteomes" id="UP000095283">
    <property type="component" value="Unplaced"/>
</dbReference>
<evidence type="ECO:0000256" key="2">
    <source>
        <dbReference type="ARBA" id="ARBA00022737"/>
    </source>
</evidence>
<evidence type="ECO:0000256" key="1">
    <source>
        <dbReference type="ARBA" id="ARBA00022574"/>
    </source>
</evidence>
<protein>
    <submittedName>
        <fullName evidence="6">Intraflagellar transport protein 122 homolog</fullName>
    </submittedName>
</protein>
<name>A0A1I7X466_HETBA</name>
<dbReference type="PANTHER" id="PTHR12764:SF5">
    <property type="entry name" value="LD29485P"/>
    <property type="match status" value="1"/>
</dbReference>
<dbReference type="SUPFAM" id="SSF101908">
    <property type="entry name" value="Putative isomerase YbhE"/>
    <property type="match status" value="1"/>
</dbReference>
<feature type="domain" description="IFT80/172/WDR35 TPR" evidence="3">
    <location>
        <begin position="448"/>
        <end position="514"/>
    </location>
</feature>
<proteinExistence type="predicted"/>
<dbReference type="Pfam" id="PF23390">
    <property type="entry name" value="Beta-prop_WDR35_2nd"/>
    <property type="match status" value="2"/>
</dbReference>
<dbReference type="AlphaFoldDB" id="A0A1I7X466"/>